<accession>A0A1G8MLA7</accession>
<reference evidence="2 3" key="1">
    <citation type="submission" date="2016-10" db="EMBL/GenBank/DDBJ databases">
        <authorList>
            <person name="de Groot N.N."/>
        </authorList>
    </citation>
    <scope>NUCLEOTIDE SEQUENCE [LARGE SCALE GENOMIC DNA]</scope>
    <source>
        <strain evidence="2 3">DSM 21771</strain>
    </source>
</reference>
<evidence type="ECO:0000259" key="1">
    <source>
        <dbReference type="Pfam" id="PF13460"/>
    </source>
</evidence>
<dbReference type="PANTHER" id="PTHR43355:SF2">
    <property type="entry name" value="FLAVIN REDUCTASE (NADPH)"/>
    <property type="match status" value="1"/>
</dbReference>
<dbReference type="PANTHER" id="PTHR43355">
    <property type="entry name" value="FLAVIN REDUCTASE (NADPH)"/>
    <property type="match status" value="1"/>
</dbReference>
<feature type="domain" description="NAD(P)-binding" evidence="1">
    <location>
        <begin position="7"/>
        <end position="193"/>
    </location>
</feature>
<dbReference type="AlphaFoldDB" id="A0A1G8MLA7"/>
<evidence type="ECO:0000313" key="3">
    <source>
        <dbReference type="Proteomes" id="UP000198853"/>
    </source>
</evidence>
<proteinExistence type="predicted"/>
<dbReference type="Proteomes" id="UP000198853">
    <property type="component" value="Unassembled WGS sequence"/>
</dbReference>
<dbReference type="EMBL" id="FNEN01000004">
    <property type="protein sequence ID" value="SDI68647.1"/>
    <property type="molecule type" value="Genomic_DNA"/>
</dbReference>
<dbReference type="InterPro" id="IPR016040">
    <property type="entry name" value="NAD(P)-bd_dom"/>
</dbReference>
<dbReference type="SUPFAM" id="SSF51735">
    <property type="entry name" value="NAD(P)-binding Rossmann-fold domains"/>
    <property type="match status" value="1"/>
</dbReference>
<dbReference type="Gene3D" id="3.40.50.720">
    <property type="entry name" value="NAD(P)-binding Rossmann-like Domain"/>
    <property type="match status" value="1"/>
</dbReference>
<name>A0A1G8MLA7_9BACI</name>
<dbReference type="Pfam" id="PF13460">
    <property type="entry name" value="NAD_binding_10"/>
    <property type="match status" value="1"/>
</dbReference>
<keyword evidence="3" id="KW-1185">Reference proteome</keyword>
<protein>
    <submittedName>
        <fullName evidence="2">Putative NADH-flavin reductase</fullName>
    </submittedName>
</protein>
<dbReference type="InterPro" id="IPR036291">
    <property type="entry name" value="NAD(P)-bd_dom_sf"/>
</dbReference>
<dbReference type="GO" id="GO:0016646">
    <property type="term" value="F:oxidoreductase activity, acting on the CH-NH group of donors, NAD or NADP as acceptor"/>
    <property type="evidence" value="ECO:0007669"/>
    <property type="project" value="TreeGrafter"/>
</dbReference>
<organism evidence="2 3">
    <name type="scientific">Natribacillus halophilus</name>
    <dbReference type="NCBI Taxonomy" id="549003"/>
    <lineage>
        <taxon>Bacteria</taxon>
        <taxon>Bacillati</taxon>
        <taxon>Bacillota</taxon>
        <taxon>Bacilli</taxon>
        <taxon>Bacillales</taxon>
        <taxon>Bacillaceae</taxon>
        <taxon>Natribacillus</taxon>
    </lineage>
</organism>
<evidence type="ECO:0000313" key="2">
    <source>
        <dbReference type="EMBL" id="SDI68647.1"/>
    </source>
</evidence>
<gene>
    <name evidence="2" type="ORF">SAMN04488123_104227</name>
</gene>
<sequence length="207" mass="23109">MKILLLGATGRVGNIIAGLAVNDQHHINALVRSPEKLDIANDRLTIHQGNVLDQQKLSEAMVDADIIINALNTDKNDTLSRSMPLIIQEMKHHGIKRIITIGTAGILNSRTEEGRYRFQSSESKRRSTTAAEDHLAAYHYLKESNLQWLIVCPTALINGSAEGNYRVEENYLPENGKRISVGDTADFAYRQMSQQEAFIHTRVGIAY</sequence>
<dbReference type="InterPro" id="IPR051606">
    <property type="entry name" value="Polyketide_Oxido-like"/>
</dbReference>
<dbReference type="OrthoDB" id="9785372at2"/>
<dbReference type="RefSeq" id="WP_090397452.1">
    <property type="nucleotide sequence ID" value="NZ_FNEN01000004.1"/>
</dbReference>